<comment type="caution">
    <text evidence="2">The sequence shown here is derived from an EMBL/GenBank/DDBJ whole genome shotgun (WGS) entry which is preliminary data.</text>
</comment>
<sequence>MRTSGGREVRLDVGLIRRGSVASGNSTVLIVGCGVNALSDLHTTHFPARFAPHISLSINDSVTHSIVFFYICLSLFLRYLLLTLAFSAVRINVHDINRSDIRHFIRYFSINA</sequence>
<keyword evidence="1" id="KW-0472">Membrane</keyword>
<dbReference type="PROSITE" id="PS51257">
    <property type="entry name" value="PROKAR_LIPOPROTEIN"/>
    <property type="match status" value="1"/>
</dbReference>
<protein>
    <submittedName>
        <fullName evidence="2">Uncharacterized protein</fullName>
    </submittedName>
</protein>
<keyword evidence="1" id="KW-1133">Transmembrane helix</keyword>
<organism evidence="2 3">
    <name type="scientific">Escherichia albertii</name>
    <dbReference type="NCBI Taxonomy" id="208962"/>
    <lineage>
        <taxon>Bacteria</taxon>
        <taxon>Pseudomonadati</taxon>
        <taxon>Pseudomonadota</taxon>
        <taxon>Gammaproteobacteria</taxon>
        <taxon>Enterobacterales</taxon>
        <taxon>Enterobacteriaceae</taxon>
        <taxon>Escherichia</taxon>
    </lineage>
</organism>
<dbReference type="EMBL" id="PYQT01000012">
    <property type="protein sequence ID" value="PSY41758.1"/>
    <property type="molecule type" value="Genomic_DNA"/>
</dbReference>
<gene>
    <name evidence="2" type="ORF">C7B09_12670</name>
</gene>
<name>A0ABX5HGR1_ESCAL</name>
<evidence type="ECO:0000313" key="3">
    <source>
        <dbReference type="Proteomes" id="UP000240382"/>
    </source>
</evidence>
<keyword evidence="3" id="KW-1185">Reference proteome</keyword>
<reference evidence="2 3" key="1">
    <citation type="submission" date="2018-03" db="EMBL/GenBank/DDBJ databases">
        <title>Whole Genome Sequencing of Escherichia coli isolates from wildlife.</title>
        <authorList>
            <person name="Whitehouse C.A."/>
            <person name="Lacher D.W."/>
            <person name="Mammel M.K."/>
            <person name="Barnaba T."/>
            <person name="Lorch J.M."/>
        </authorList>
    </citation>
    <scope>NUCLEOTIDE SEQUENCE [LARGE SCALE GENOMIC DNA]</scope>
    <source>
        <strain evidence="2 3">20507-2</strain>
    </source>
</reference>
<feature type="transmembrane region" description="Helical" evidence="1">
    <location>
        <begin position="67"/>
        <end position="89"/>
    </location>
</feature>
<evidence type="ECO:0000313" key="2">
    <source>
        <dbReference type="EMBL" id="PSY41758.1"/>
    </source>
</evidence>
<dbReference type="Proteomes" id="UP000240382">
    <property type="component" value="Unassembled WGS sequence"/>
</dbReference>
<evidence type="ECO:0000256" key="1">
    <source>
        <dbReference type="SAM" id="Phobius"/>
    </source>
</evidence>
<proteinExistence type="predicted"/>
<keyword evidence="1" id="KW-0812">Transmembrane</keyword>
<accession>A0ABX5HGR1</accession>